<dbReference type="AlphaFoldDB" id="A0A9W6TAK1"/>
<evidence type="ECO:0000313" key="1">
    <source>
        <dbReference type="EMBL" id="GME83245.1"/>
    </source>
</evidence>
<protein>
    <submittedName>
        <fullName evidence="1">Unnamed protein product</fullName>
    </submittedName>
</protein>
<gene>
    <name evidence="1" type="ORF">Cboi02_000687300</name>
</gene>
<proteinExistence type="predicted"/>
<name>A0A9W6TAK1_CANBO</name>
<evidence type="ECO:0000313" key="2">
    <source>
        <dbReference type="Proteomes" id="UP001165120"/>
    </source>
</evidence>
<accession>A0A9W6TAK1</accession>
<reference evidence="1" key="1">
    <citation type="submission" date="2023-04" db="EMBL/GenBank/DDBJ databases">
        <title>Candida boidinii NBRC 10035.</title>
        <authorList>
            <person name="Ichikawa N."/>
            <person name="Sato H."/>
            <person name="Tonouchi N."/>
        </authorList>
    </citation>
    <scope>NUCLEOTIDE SEQUENCE</scope>
    <source>
        <strain evidence="1">NBRC 10035</strain>
    </source>
</reference>
<dbReference type="Proteomes" id="UP001165120">
    <property type="component" value="Unassembled WGS sequence"/>
</dbReference>
<sequence>MNEYGLIKILLNIRVIQQMLRNVINYKLDSSDINFGKSIEYFELFKTGENNIADRIIQQINSGNKSSVYSLEEYKNLIRLVFSENLSKPIANGKKTTSLSYNMKFDESIKKVVTEFNR</sequence>
<dbReference type="EMBL" id="BSXN01005791">
    <property type="protein sequence ID" value="GME83245.1"/>
    <property type="molecule type" value="Genomic_DNA"/>
</dbReference>
<keyword evidence="2" id="KW-1185">Reference proteome</keyword>
<organism evidence="1 2">
    <name type="scientific">Candida boidinii</name>
    <name type="common">Yeast</name>
    <dbReference type="NCBI Taxonomy" id="5477"/>
    <lineage>
        <taxon>Eukaryota</taxon>
        <taxon>Fungi</taxon>
        <taxon>Dikarya</taxon>
        <taxon>Ascomycota</taxon>
        <taxon>Saccharomycotina</taxon>
        <taxon>Pichiomycetes</taxon>
        <taxon>Pichiales</taxon>
        <taxon>Pichiaceae</taxon>
        <taxon>Ogataea</taxon>
        <taxon>Ogataea/Candida clade</taxon>
    </lineage>
</organism>
<comment type="caution">
    <text evidence="1">The sequence shown here is derived from an EMBL/GenBank/DDBJ whole genome shotgun (WGS) entry which is preliminary data.</text>
</comment>